<dbReference type="RefSeq" id="WP_236473032.1">
    <property type="nucleotide sequence ID" value="NZ_FNEE01000021.1"/>
</dbReference>
<accession>A0A1G9F1J0</accession>
<protein>
    <submittedName>
        <fullName evidence="1">IAA-amino acid hydrolase</fullName>
    </submittedName>
</protein>
<dbReference type="Gene3D" id="3.40.630.10">
    <property type="entry name" value="Zn peptidases"/>
    <property type="match status" value="1"/>
</dbReference>
<gene>
    <name evidence="1" type="ORF">SAMN05428953_12145</name>
</gene>
<organism evidence="1 2">
    <name type="scientific">Mesorhizobium muleiense</name>
    <dbReference type="NCBI Taxonomy" id="1004279"/>
    <lineage>
        <taxon>Bacteria</taxon>
        <taxon>Pseudomonadati</taxon>
        <taxon>Pseudomonadota</taxon>
        <taxon>Alphaproteobacteria</taxon>
        <taxon>Hyphomicrobiales</taxon>
        <taxon>Phyllobacteriaceae</taxon>
        <taxon>Mesorhizobium</taxon>
    </lineage>
</organism>
<sequence length="88" mass="9646">MVEIVRRTGAGLLGQDNMLIAPGWTAADDFAFYSEKCPSVYFRLGIRNEELGAVYPLHHPPFQVDEQAIAIGAVVLCDAARKFLLPPS</sequence>
<dbReference type="GO" id="GO:0016787">
    <property type="term" value="F:hydrolase activity"/>
    <property type="evidence" value="ECO:0007669"/>
    <property type="project" value="UniProtKB-KW"/>
</dbReference>
<dbReference type="Proteomes" id="UP000198894">
    <property type="component" value="Unassembled WGS sequence"/>
</dbReference>
<evidence type="ECO:0000313" key="1">
    <source>
        <dbReference type="EMBL" id="SDK82133.1"/>
    </source>
</evidence>
<name>A0A1G9F1J0_9HYPH</name>
<reference evidence="2" key="1">
    <citation type="submission" date="2016-10" db="EMBL/GenBank/DDBJ databases">
        <authorList>
            <person name="Varghese N."/>
            <person name="Submissions S."/>
        </authorList>
    </citation>
    <scope>NUCLEOTIDE SEQUENCE [LARGE SCALE GENOMIC DNA]</scope>
    <source>
        <strain evidence="2">CGMCC 1.11022</strain>
    </source>
</reference>
<dbReference type="PANTHER" id="PTHR11014:SF63">
    <property type="entry name" value="METALLOPEPTIDASE, PUTATIVE (AFU_ORTHOLOGUE AFUA_6G09600)-RELATED"/>
    <property type="match status" value="1"/>
</dbReference>
<dbReference type="EMBL" id="FNEE01000021">
    <property type="protein sequence ID" value="SDK82133.1"/>
    <property type="molecule type" value="Genomic_DNA"/>
</dbReference>
<dbReference type="InterPro" id="IPR017439">
    <property type="entry name" value="Amidohydrolase"/>
</dbReference>
<evidence type="ECO:0000313" key="2">
    <source>
        <dbReference type="Proteomes" id="UP000198894"/>
    </source>
</evidence>
<proteinExistence type="predicted"/>
<dbReference type="AlphaFoldDB" id="A0A1G9F1J0"/>
<keyword evidence="1" id="KW-0378">Hydrolase</keyword>
<dbReference type="PANTHER" id="PTHR11014">
    <property type="entry name" value="PEPTIDASE M20 FAMILY MEMBER"/>
    <property type="match status" value="1"/>
</dbReference>
<keyword evidence="2" id="KW-1185">Reference proteome</keyword>
<dbReference type="SUPFAM" id="SSF53187">
    <property type="entry name" value="Zn-dependent exopeptidases"/>
    <property type="match status" value="1"/>
</dbReference>